<dbReference type="RefSeq" id="XP_017037027.1">
    <property type="nucleotide sequence ID" value="XM_017181538.1"/>
</dbReference>
<evidence type="ECO:0000256" key="2">
    <source>
        <dbReference type="ARBA" id="ARBA00022801"/>
    </source>
</evidence>
<evidence type="ECO:0000256" key="4">
    <source>
        <dbReference type="PROSITE-ProRule" id="PRU00742"/>
    </source>
</evidence>
<dbReference type="PRINTS" id="PR00116">
    <property type="entry name" value="ARGINASE"/>
</dbReference>
<dbReference type="RefSeq" id="XP_017037028.1">
    <property type="nucleotide sequence ID" value="XM_017181539.1"/>
</dbReference>
<evidence type="ECO:0000256" key="3">
    <source>
        <dbReference type="ARBA" id="ARBA00023211"/>
    </source>
</evidence>
<keyword evidence="3" id="KW-0464">Manganese</keyword>
<dbReference type="InterPro" id="IPR006035">
    <property type="entry name" value="Ureohydrolase"/>
</dbReference>
<dbReference type="GO" id="GO:0005829">
    <property type="term" value="C:cytosol"/>
    <property type="evidence" value="ECO:0007669"/>
    <property type="project" value="TreeGrafter"/>
</dbReference>
<dbReference type="RefSeq" id="XP_070144484.1">
    <property type="nucleotide sequence ID" value="XM_070288383.1"/>
</dbReference>
<dbReference type="PANTHER" id="PTHR43782">
    <property type="entry name" value="ARGINASE"/>
    <property type="match status" value="1"/>
</dbReference>
<evidence type="ECO:0000313" key="5">
    <source>
        <dbReference type="Proteomes" id="UP001652661"/>
    </source>
</evidence>
<dbReference type="Pfam" id="PF00491">
    <property type="entry name" value="Arginase"/>
    <property type="match status" value="1"/>
</dbReference>
<dbReference type="Proteomes" id="UP001652661">
    <property type="component" value="Chromosome X"/>
</dbReference>
<organism evidence="5 6">
    <name type="scientific">Drosophila kikkawai</name>
    <name type="common">Fruit fly</name>
    <dbReference type="NCBI Taxonomy" id="30033"/>
    <lineage>
        <taxon>Eukaryota</taxon>
        <taxon>Metazoa</taxon>
        <taxon>Ecdysozoa</taxon>
        <taxon>Arthropoda</taxon>
        <taxon>Hexapoda</taxon>
        <taxon>Insecta</taxon>
        <taxon>Pterygota</taxon>
        <taxon>Neoptera</taxon>
        <taxon>Endopterygota</taxon>
        <taxon>Diptera</taxon>
        <taxon>Brachycera</taxon>
        <taxon>Muscomorpha</taxon>
        <taxon>Ephydroidea</taxon>
        <taxon>Drosophilidae</taxon>
        <taxon>Drosophila</taxon>
        <taxon>Sophophora</taxon>
    </lineage>
</organism>
<proteinExistence type="inferred from homology"/>
<evidence type="ECO:0000313" key="7">
    <source>
        <dbReference type="RefSeq" id="XP_017037028.1"/>
    </source>
</evidence>
<comment type="similarity">
    <text evidence="4">Belongs to the arginase family.</text>
</comment>
<name>A0A6P4J6D1_DROKI</name>
<dbReference type="AlphaFoldDB" id="A0A6P4J6D1"/>
<keyword evidence="5" id="KW-1185">Reference proteome</keyword>
<dbReference type="GO" id="GO:0004053">
    <property type="term" value="F:arginase activity"/>
    <property type="evidence" value="ECO:0007669"/>
    <property type="project" value="TreeGrafter"/>
</dbReference>
<reference evidence="6 7" key="1">
    <citation type="submission" date="2025-04" db="UniProtKB">
        <authorList>
            <consortium name="RefSeq"/>
        </authorList>
    </citation>
    <scope>IDENTIFICATION</scope>
    <source>
        <strain evidence="9">14028-0561.14</strain>
        <tissue evidence="9">Whole fly</tissue>
    </source>
</reference>
<dbReference type="InterPro" id="IPR023696">
    <property type="entry name" value="Ureohydrolase_dom_sf"/>
</dbReference>
<sequence>MSWTNRCCNSSGCTTTTSGTMPTSWGCNRALIEQVQLMLKENSQFLAIGGDHAIGFGSVAGHLQHTPNLSLVWIDAHADINLHSTSQSGNIHSMPVSFLLEQLRTT</sequence>
<dbReference type="RefSeq" id="XP_017037029.1">
    <property type="nucleotide sequence ID" value="XM_017181540.1"/>
</dbReference>
<dbReference type="GO" id="GO:0030145">
    <property type="term" value="F:manganese ion binding"/>
    <property type="evidence" value="ECO:0007669"/>
    <property type="project" value="TreeGrafter"/>
</dbReference>
<dbReference type="PANTHER" id="PTHR43782:SF3">
    <property type="entry name" value="ARGINASE"/>
    <property type="match status" value="1"/>
</dbReference>
<dbReference type="Gene3D" id="3.40.800.10">
    <property type="entry name" value="Ureohydrolase domain"/>
    <property type="match status" value="1"/>
</dbReference>
<evidence type="ECO:0000313" key="9">
    <source>
        <dbReference type="RefSeq" id="XP_070144484.1"/>
    </source>
</evidence>
<protein>
    <submittedName>
        <fullName evidence="6 7">Arginase-2, mitochondrial-like isoform X2</fullName>
    </submittedName>
</protein>
<evidence type="ECO:0000256" key="1">
    <source>
        <dbReference type="ARBA" id="ARBA00022723"/>
    </source>
</evidence>
<accession>A0A6P4J6D1</accession>
<gene>
    <name evidence="6 7 8 9" type="primary">LOC108085070</name>
</gene>
<evidence type="ECO:0000313" key="8">
    <source>
        <dbReference type="RefSeq" id="XP_017037029.1"/>
    </source>
</evidence>
<keyword evidence="2" id="KW-0378">Hydrolase</keyword>
<dbReference type="GO" id="GO:0005634">
    <property type="term" value="C:nucleus"/>
    <property type="evidence" value="ECO:0007669"/>
    <property type="project" value="TreeGrafter"/>
</dbReference>
<dbReference type="GeneID" id="108085070"/>
<evidence type="ECO:0000313" key="6">
    <source>
        <dbReference type="RefSeq" id="XP_017037027.1"/>
    </source>
</evidence>
<keyword evidence="1" id="KW-0479">Metal-binding</keyword>
<dbReference type="PROSITE" id="PS51409">
    <property type="entry name" value="ARGINASE_2"/>
    <property type="match status" value="1"/>
</dbReference>
<dbReference type="SUPFAM" id="SSF52768">
    <property type="entry name" value="Arginase/deacetylase"/>
    <property type="match status" value="1"/>
</dbReference>